<keyword evidence="3" id="KW-1185">Reference proteome</keyword>
<keyword evidence="1" id="KW-1133">Transmembrane helix</keyword>
<feature type="transmembrane region" description="Helical" evidence="1">
    <location>
        <begin position="92"/>
        <end position="109"/>
    </location>
</feature>
<feature type="transmembrane region" description="Helical" evidence="1">
    <location>
        <begin position="62"/>
        <end position="86"/>
    </location>
</feature>
<reference evidence="2 3" key="1">
    <citation type="submission" date="2018-10" db="EMBL/GenBank/DDBJ databases">
        <title>Marmoricola sp. 4Q3S-7 whole genome shotgun sequence.</title>
        <authorList>
            <person name="Li F."/>
        </authorList>
    </citation>
    <scope>NUCLEOTIDE SEQUENCE [LARGE SCALE GENOMIC DNA]</scope>
    <source>
        <strain evidence="2 3">4Q3S-7</strain>
    </source>
</reference>
<name>A0A3L8P4R1_9ACTN</name>
<keyword evidence="1" id="KW-0472">Membrane</keyword>
<evidence type="ECO:0000256" key="1">
    <source>
        <dbReference type="SAM" id="Phobius"/>
    </source>
</evidence>
<dbReference type="Proteomes" id="UP000281708">
    <property type="component" value="Unassembled WGS sequence"/>
</dbReference>
<proteinExistence type="predicted"/>
<evidence type="ECO:0000313" key="3">
    <source>
        <dbReference type="Proteomes" id="UP000281708"/>
    </source>
</evidence>
<organism evidence="2 3">
    <name type="scientific">Nocardioides mangrovicus</name>
    <dbReference type="NCBI Taxonomy" id="2478913"/>
    <lineage>
        <taxon>Bacteria</taxon>
        <taxon>Bacillati</taxon>
        <taxon>Actinomycetota</taxon>
        <taxon>Actinomycetes</taxon>
        <taxon>Propionibacteriales</taxon>
        <taxon>Nocardioidaceae</taxon>
        <taxon>Nocardioides</taxon>
    </lineage>
</organism>
<dbReference type="RefSeq" id="WP_121806460.1">
    <property type="nucleotide sequence ID" value="NZ_RDBE01000007.1"/>
</dbReference>
<protein>
    <submittedName>
        <fullName evidence="2">Uncharacterized protein</fullName>
    </submittedName>
</protein>
<comment type="caution">
    <text evidence="2">The sequence shown here is derived from an EMBL/GenBank/DDBJ whole genome shotgun (WGS) entry which is preliminary data.</text>
</comment>
<gene>
    <name evidence="2" type="ORF">D9V37_12550</name>
</gene>
<dbReference type="AlphaFoldDB" id="A0A3L8P4R1"/>
<dbReference type="EMBL" id="RDBE01000007">
    <property type="protein sequence ID" value="RLV49358.1"/>
    <property type="molecule type" value="Genomic_DNA"/>
</dbReference>
<feature type="transmembrane region" description="Helical" evidence="1">
    <location>
        <begin position="37"/>
        <end position="55"/>
    </location>
</feature>
<evidence type="ECO:0000313" key="2">
    <source>
        <dbReference type="EMBL" id="RLV49358.1"/>
    </source>
</evidence>
<accession>A0A3L8P4R1</accession>
<sequence length="148" mass="15384">MRNPVSVLRLLGVLLLCALACVAVVGGGSAAFRALSIGLFMVAAPGLLVVTVLRLGDALLSLVVGMVVGPAGWVMLATVATFLGLWWPGPTVVVVAVLLGVLALVLLVLELRAPANPLDDAQHRFVSHRHDEEVPVAVGRHRGAFPFG</sequence>
<keyword evidence="1" id="KW-0812">Transmembrane</keyword>